<organism evidence="2 3">
    <name type="scientific">Propionibacterium freudenreichii</name>
    <dbReference type="NCBI Taxonomy" id="1744"/>
    <lineage>
        <taxon>Bacteria</taxon>
        <taxon>Bacillati</taxon>
        <taxon>Actinomycetota</taxon>
        <taxon>Actinomycetes</taxon>
        <taxon>Propionibacteriales</taxon>
        <taxon>Propionibacteriaceae</taxon>
        <taxon>Propionibacterium</taxon>
    </lineage>
</organism>
<feature type="transmembrane region" description="Helical" evidence="1">
    <location>
        <begin position="100"/>
        <end position="121"/>
    </location>
</feature>
<feature type="transmembrane region" description="Helical" evidence="1">
    <location>
        <begin position="71"/>
        <end position="94"/>
    </location>
</feature>
<dbReference type="AlphaFoldDB" id="A0A0A8S5M8"/>
<sequence length="132" mass="13857">MRGNEVATARVAIGACVAAGALSVLVLPWMMFTAGDARIGVVAVECLAGVLAIVGAQAWIHSSLRRGDAHYGRTVAVPIFCLILFAAVFCLALVYAFSDLLAGIIAVVVATAFELVLVLQCRAARAELSRRR</sequence>
<feature type="transmembrane region" description="Helical" evidence="1">
    <location>
        <begin position="37"/>
        <end position="59"/>
    </location>
</feature>
<dbReference type="Proteomes" id="UP000250080">
    <property type="component" value="Chromosome I"/>
</dbReference>
<evidence type="ECO:0000256" key="1">
    <source>
        <dbReference type="SAM" id="Phobius"/>
    </source>
</evidence>
<feature type="transmembrane region" description="Helical" evidence="1">
    <location>
        <begin position="12"/>
        <end position="31"/>
    </location>
</feature>
<name>A0A0A8S5M8_9ACTN</name>
<gene>
    <name evidence="2" type="ORF">PFR_JS23_1578</name>
</gene>
<accession>A0A0A8S5M8</accession>
<keyword evidence="1" id="KW-0812">Transmembrane</keyword>
<proteinExistence type="predicted"/>
<reference evidence="2 3" key="1">
    <citation type="submission" date="2016-09" db="EMBL/GenBank/DDBJ databases">
        <authorList>
            <person name="Laine KS P."/>
        </authorList>
    </citation>
    <scope>NUCLEOTIDE SEQUENCE [LARGE SCALE GENOMIC DNA]</scope>
    <source>
        <strain evidence="2">PFRJS-23</strain>
    </source>
</reference>
<evidence type="ECO:0000313" key="2">
    <source>
        <dbReference type="EMBL" id="SCQ80130.1"/>
    </source>
</evidence>
<keyword evidence="1" id="KW-0472">Membrane</keyword>
<dbReference type="EMBL" id="LT618793">
    <property type="protein sequence ID" value="SCQ80130.1"/>
    <property type="molecule type" value="Genomic_DNA"/>
</dbReference>
<evidence type="ECO:0000313" key="3">
    <source>
        <dbReference type="Proteomes" id="UP000250080"/>
    </source>
</evidence>
<keyword evidence="1" id="KW-1133">Transmembrane helix</keyword>
<protein>
    <submittedName>
        <fullName evidence="2">Uncharacterized protein</fullName>
    </submittedName>
</protein>